<proteinExistence type="predicted"/>
<dbReference type="InterPro" id="IPR017704">
    <property type="entry name" value="Se-bd_putative_YdfZ"/>
</dbReference>
<dbReference type="Pfam" id="PF14001">
    <property type="entry name" value="YdfZ"/>
    <property type="match status" value="1"/>
</dbReference>
<dbReference type="NCBIfam" id="TIGR03318">
    <property type="entry name" value="YdfZ_fam"/>
    <property type="match status" value="1"/>
</dbReference>
<evidence type="ECO:0000313" key="2">
    <source>
        <dbReference type="EMBL" id="WEE25946.1"/>
    </source>
</evidence>
<reference evidence="2" key="3">
    <citation type="submission" date="2023-02" db="EMBL/GenBank/DDBJ databases">
        <title>The sequence of Aeromonas hydrophila K533.</title>
        <authorList>
            <person name="Luo X."/>
        </authorList>
    </citation>
    <scope>NUCLEOTIDE SEQUENCE</scope>
    <source>
        <strain evidence="2">K533</strain>
    </source>
</reference>
<gene>
    <name evidence="1" type="primary">ydfZ</name>
    <name evidence="1" type="ORF">JAJ28_001501</name>
    <name evidence="2" type="ORF">PY771_20320</name>
</gene>
<dbReference type="Proteomes" id="UP001214666">
    <property type="component" value="Chromosome"/>
</dbReference>
<reference evidence="1" key="1">
    <citation type="journal article" date="2018" name="Genome Biol.">
        <title>SKESA: strategic k-mer extension for scrupulous assemblies.</title>
        <authorList>
            <person name="Souvorov A."/>
            <person name="Agarwala R."/>
            <person name="Lipman D.J."/>
        </authorList>
    </citation>
    <scope>NUCLEOTIDE SEQUENCE</scope>
    <source>
        <strain evidence="1">OLC2673_Aeromonas</strain>
    </source>
</reference>
<evidence type="ECO:0000313" key="3">
    <source>
        <dbReference type="Proteomes" id="UP000859505"/>
    </source>
</evidence>
<name>A0AAD3U9W2_AERHY</name>
<reference evidence="1" key="2">
    <citation type="submission" date="2020-01" db="EMBL/GenBank/DDBJ databases">
        <authorList>
            <consortium name="NCBI Pathogen Detection Project"/>
        </authorList>
    </citation>
    <scope>NUCLEOTIDE SEQUENCE</scope>
    <source>
        <strain evidence="1">OLC2673_Aeromonas</strain>
    </source>
</reference>
<dbReference type="RefSeq" id="WP_041217242.1">
    <property type="nucleotide sequence ID" value="NZ_AP023398.1"/>
</dbReference>
<dbReference type="EMBL" id="DACTUL010000009">
    <property type="protein sequence ID" value="HAT6343786.1"/>
    <property type="molecule type" value="Genomic_DNA"/>
</dbReference>
<protein>
    <submittedName>
        <fullName evidence="1">Selenium delivery protein YdfZ</fullName>
    </submittedName>
</protein>
<sequence length="65" mass="7330">MKIYDRNRNALTAGQRVMIAATGAVDFLKEAHTDNLTPYQAEHEKCVLLANSREQYAPIELIRLG</sequence>
<dbReference type="EMBL" id="CP118942">
    <property type="protein sequence ID" value="WEE25946.1"/>
    <property type="molecule type" value="Genomic_DNA"/>
</dbReference>
<accession>A0AAD3U9W2</accession>
<dbReference type="AlphaFoldDB" id="A0AAD3U9W2"/>
<dbReference type="Proteomes" id="UP000859505">
    <property type="component" value="Unassembled WGS sequence"/>
</dbReference>
<organism evidence="1 3">
    <name type="scientific">Aeromonas hydrophila</name>
    <dbReference type="NCBI Taxonomy" id="644"/>
    <lineage>
        <taxon>Bacteria</taxon>
        <taxon>Pseudomonadati</taxon>
        <taxon>Pseudomonadota</taxon>
        <taxon>Gammaproteobacteria</taxon>
        <taxon>Aeromonadales</taxon>
        <taxon>Aeromonadaceae</taxon>
        <taxon>Aeromonas</taxon>
    </lineage>
</organism>
<evidence type="ECO:0000313" key="1">
    <source>
        <dbReference type="EMBL" id="HAT6343786.1"/>
    </source>
</evidence>